<comment type="similarity">
    <text evidence="2">Belongs to the oxidase-dependent Fe transporter (OFeT) (TC 9.A.10.1) family.</text>
</comment>
<evidence type="ECO:0000313" key="9">
    <source>
        <dbReference type="Proteomes" id="UP001559623"/>
    </source>
</evidence>
<feature type="transmembrane region" description="Helical" evidence="6">
    <location>
        <begin position="283"/>
        <end position="304"/>
    </location>
</feature>
<protein>
    <submittedName>
        <fullName evidence="8">FTR1 family iron permease</fullName>
    </submittedName>
</protein>
<name>A0ABV3X3Q1_9FIRM</name>
<organism evidence="8 9">
    <name type="scientific">Selenomonas sputigena</name>
    <dbReference type="NCBI Taxonomy" id="69823"/>
    <lineage>
        <taxon>Bacteria</taxon>
        <taxon>Bacillati</taxon>
        <taxon>Bacillota</taxon>
        <taxon>Negativicutes</taxon>
        <taxon>Selenomonadales</taxon>
        <taxon>Selenomonadaceae</taxon>
        <taxon>Selenomonas</taxon>
    </lineage>
</organism>
<comment type="subcellular location">
    <subcellularLocation>
        <location evidence="1">Membrane</location>
        <topology evidence="1">Multi-pass membrane protein</topology>
    </subcellularLocation>
</comment>
<keyword evidence="3 6" id="KW-0812">Transmembrane</keyword>
<dbReference type="InterPro" id="IPR004923">
    <property type="entry name" value="FTR1/Fip1/EfeU"/>
</dbReference>
<sequence length="393" mass="42744">MKRILFLCMTLLLLAAPLTEAAPKWQEVADRIAQTVDQAVTVYEGGDYEGARDLVNAAYYGIYEKEGLESVMRSSVSAKETSLTEYQFYKIKKSMKNGESMDVVKQEAEKLKSMVNDNVKALENAHGSSGWAAFLPAYLILLREGLEAILVLVAIIAYLRRSGNEKHLGAVYNFSIAAVIASFISAYLFATILDNTTGGMSREVLEGGTALFAVVVLLLTSAWLGGKANTDNWKKYIDGLVQQSVTTGTARALGFAAFLAVYREGAEVILFYQALFNNAAADVTMIWAGFGAGCVTLALIFYGMQHGILRIPLRPFFLFTSILMFLLAVTFVGGGIEELQEGGVVGITRFEGWPTVDLLGIFPTAETLGAQLFVLLLGVGMVIYAKRRKPKAA</sequence>
<feature type="transmembrane region" description="Helical" evidence="6">
    <location>
        <begin position="245"/>
        <end position="263"/>
    </location>
</feature>
<evidence type="ECO:0000313" key="8">
    <source>
        <dbReference type="EMBL" id="MEX5284674.1"/>
    </source>
</evidence>
<feature type="chain" id="PRO_5047065671" evidence="7">
    <location>
        <begin position="22"/>
        <end position="393"/>
    </location>
</feature>
<comment type="caution">
    <text evidence="8">The sequence shown here is derived from an EMBL/GenBank/DDBJ whole genome shotgun (WGS) entry which is preliminary data.</text>
</comment>
<dbReference type="Proteomes" id="UP001559623">
    <property type="component" value="Unassembled WGS sequence"/>
</dbReference>
<evidence type="ECO:0000256" key="7">
    <source>
        <dbReference type="SAM" id="SignalP"/>
    </source>
</evidence>
<accession>A0ABV3X3Q1</accession>
<evidence type="ECO:0000256" key="5">
    <source>
        <dbReference type="ARBA" id="ARBA00023136"/>
    </source>
</evidence>
<evidence type="ECO:0000256" key="4">
    <source>
        <dbReference type="ARBA" id="ARBA00022989"/>
    </source>
</evidence>
<feature type="transmembrane region" description="Helical" evidence="6">
    <location>
        <begin position="368"/>
        <end position="385"/>
    </location>
</feature>
<dbReference type="Pfam" id="PF03239">
    <property type="entry name" value="FTR1"/>
    <property type="match status" value="1"/>
</dbReference>
<dbReference type="PANTHER" id="PTHR31632:SF2">
    <property type="entry name" value="PLASMA MEMBRANE IRON PERMEASE"/>
    <property type="match status" value="1"/>
</dbReference>
<gene>
    <name evidence="8" type="ORF">QCO44_03330</name>
</gene>
<evidence type="ECO:0000256" key="3">
    <source>
        <dbReference type="ARBA" id="ARBA00022692"/>
    </source>
</evidence>
<dbReference type="RefSeq" id="WP_368846404.1">
    <property type="nucleotide sequence ID" value="NZ_CP194411.1"/>
</dbReference>
<proteinExistence type="inferred from homology"/>
<feature type="transmembrane region" description="Helical" evidence="6">
    <location>
        <begin position="204"/>
        <end position="224"/>
    </location>
</feature>
<dbReference type="EMBL" id="JARVLH010000002">
    <property type="protein sequence ID" value="MEX5284674.1"/>
    <property type="molecule type" value="Genomic_DNA"/>
</dbReference>
<feature type="transmembrane region" description="Helical" evidence="6">
    <location>
        <begin position="171"/>
        <end position="192"/>
    </location>
</feature>
<evidence type="ECO:0000256" key="1">
    <source>
        <dbReference type="ARBA" id="ARBA00004141"/>
    </source>
</evidence>
<reference evidence="8 9" key="1">
    <citation type="submission" date="2023-04" db="EMBL/GenBank/DDBJ databases">
        <title>Genome Sequence of Selenomonas sputigena ATCC 33150.</title>
        <authorList>
            <person name="Miller D.P."/>
            <person name="Anvari S."/>
            <person name="Polson S.W."/>
            <person name="Macdonald M."/>
            <person name="Mcdowell J.V."/>
        </authorList>
    </citation>
    <scope>NUCLEOTIDE SEQUENCE [LARGE SCALE GENOMIC DNA]</scope>
    <source>
        <strain evidence="8 9">ATCC 33150</strain>
    </source>
</reference>
<feature type="transmembrane region" description="Helical" evidence="6">
    <location>
        <begin position="137"/>
        <end position="159"/>
    </location>
</feature>
<dbReference type="PANTHER" id="PTHR31632">
    <property type="entry name" value="IRON TRANSPORTER FTH1"/>
    <property type="match status" value="1"/>
</dbReference>
<keyword evidence="5 6" id="KW-0472">Membrane</keyword>
<keyword evidence="7" id="KW-0732">Signal</keyword>
<keyword evidence="4 6" id="KW-1133">Transmembrane helix</keyword>
<feature type="transmembrane region" description="Helical" evidence="6">
    <location>
        <begin position="316"/>
        <end position="336"/>
    </location>
</feature>
<evidence type="ECO:0000256" key="2">
    <source>
        <dbReference type="ARBA" id="ARBA00008333"/>
    </source>
</evidence>
<feature type="signal peptide" evidence="7">
    <location>
        <begin position="1"/>
        <end position="21"/>
    </location>
</feature>
<keyword evidence="9" id="KW-1185">Reference proteome</keyword>
<evidence type="ECO:0000256" key="6">
    <source>
        <dbReference type="SAM" id="Phobius"/>
    </source>
</evidence>